<dbReference type="EMBL" id="SNRY01003452">
    <property type="protein sequence ID" value="KAA6320927.1"/>
    <property type="molecule type" value="Genomic_DNA"/>
</dbReference>
<organism evidence="1">
    <name type="scientific">termite gut metagenome</name>
    <dbReference type="NCBI Taxonomy" id="433724"/>
    <lineage>
        <taxon>unclassified sequences</taxon>
        <taxon>metagenomes</taxon>
        <taxon>organismal metagenomes</taxon>
    </lineage>
</organism>
<evidence type="ECO:0000313" key="1">
    <source>
        <dbReference type="EMBL" id="KAA6320927.1"/>
    </source>
</evidence>
<sequence length="70" mass="8157">GQVRVCEYAQSKISRMMEMIRLAIVQGIRFDYLLVDSWFTCSSLGFETDFSVLSKNSRFERSSLLLFHVL</sequence>
<proteinExistence type="predicted"/>
<dbReference type="AlphaFoldDB" id="A0A5J4QGK6"/>
<comment type="caution">
    <text evidence="1">The sequence shown here is derived from an EMBL/GenBank/DDBJ whole genome shotgun (WGS) entry which is preliminary data.</text>
</comment>
<protein>
    <recommendedName>
        <fullName evidence="2">Transposase IS701-like DDE domain-containing protein</fullName>
    </recommendedName>
</protein>
<reference evidence="1" key="1">
    <citation type="submission" date="2019-03" db="EMBL/GenBank/DDBJ databases">
        <title>Single cell metagenomics reveals metabolic interactions within the superorganism composed of flagellate Streblomastix strix and complex community of Bacteroidetes bacteria on its surface.</title>
        <authorList>
            <person name="Treitli S.C."/>
            <person name="Kolisko M."/>
            <person name="Husnik F."/>
            <person name="Keeling P."/>
            <person name="Hampl V."/>
        </authorList>
    </citation>
    <scope>NUCLEOTIDE SEQUENCE</scope>
    <source>
        <strain evidence="1">STM</strain>
    </source>
</reference>
<evidence type="ECO:0008006" key="2">
    <source>
        <dbReference type="Google" id="ProtNLM"/>
    </source>
</evidence>
<feature type="non-terminal residue" evidence="1">
    <location>
        <position position="1"/>
    </location>
</feature>
<accession>A0A5J4QGK6</accession>
<gene>
    <name evidence="1" type="ORF">EZS27_029361</name>
</gene>
<name>A0A5J4QGK6_9ZZZZ</name>